<dbReference type="Gene3D" id="1.10.340.70">
    <property type="match status" value="1"/>
</dbReference>
<feature type="region of interest" description="Disordered" evidence="3">
    <location>
        <begin position="228"/>
        <end position="255"/>
    </location>
</feature>
<dbReference type="Gene3D" id="3.30.70.270">
    <property type="match status" value="2"/>
</dbReference>
<reference evidence="6" key="1">
    <citation type="submission" date="2016-04" db="EMBL/GenBank/DDBJ databases">
        <authorList>
            <person name="Nguyen H.D."/>
            <person name="Samba Siva P."/>
            <person name="Cullis J."/>
            <person name="Levesque C.A."/>
            <person name="Hambleton S."/>
        </authorList>
    </citation>
    <scope>NUCLEOTIDE SEQUENCE</scope>
    <source>
        <strain evidence="6">DAOMC 236426</strain>
    </source>
</reference>
<evidence type="ECO:0000313" key="7">
    <source>
        <dbReference type="Proteomes" id="UP000077684"/>
    </source>
</evidence>
<evidence type="ECO:0000259" key="4">
    <source>
        <dbReference type="PROSITE" id="PS50878"/>
    </source>
</evidence>
<dbReference type="InterPro" id="IPR041588">
    <property type="entry name" value="Integrase_H2C2"/>
</dbReference>
<dbReference type="PROSITE" id="PS50878">
    <property type="entry name" value="RT_POL"/>
    <property type="match status" value="1"/>
</dbReference>
<dbReference type="InterPro" id="IPR050951">
    <property type="entry name" value="Retrovirus_Pol_polyprotein"/>
</dbReference>
<sequence length="1801" mass="201654">MSSSNQESAPNDQVARLPSGALGAGRGRVTTRSASSSLLPTATSRQSTPRVNPTEIRRGVKRTSPDLATEPIPGAQAGPQFRTASQEEEEEEPRNERAESTHSGLSRSEIRGLLRISEQRTQQDFRELLSESDRRNQQLVDDAERRHQEQMAETQAQNAYSQARNDQLLELLQTMARSINPPPRSPAPDPASSRQEPHHPPSTPFTRRAPRFSTASNLVFGNEDAHALPASFESRPPPPHLAQHTPFAFHSGEYPHPRAAKSKDIGIFKPEEGHVAYSWWMGLVQYKAFSGVSDQEIFMGLPGCFETGRAKEWFNSLTPRPKTLEEFRARLFEHFTRDELQILEEVNTRHFQPESETLDKYLDSKHRLISELHVARAVNRGPTDLDFSSIDTIMTSQTVADVIALVHQGLPAHWGVLLDGVKDNARDWPHYRASLIGREQRTRLALSMLKLKDKEPLPRANINTSSHFGAAAVPRPATAGRPFSLPHTTRPAPFGRPARSAEDEATRRKDIELGRCFHCHTTDHAKRDCPRLQEARRTVRAALTQLEEGSDDEATDSIVRSIGALAVFDVVSVSKEQHSRSAEEDDDVARVRHARRVSISEVDEDAPRVRITRKETTIELPGRRHRDVVAHKVAVHMGNDQEQFELHVDGGSPLSMVTSRALRTISPDAQILPPERLKIKGYRGDEFQRPSGVVLLPVSFPKTNDVPAVKHRFEFHVVEECTGGWILGVDNMKADGIDALSKRERLVFEHRPDAIVPLLQAHSHRDFVSSPNHLVCARHTTIAAHTAKLVEIDPVSADKIVQPWWFTHEEAPTGFVKVPSCIVGPNTKGIEVFNVSDVDVEFREGDVLGATEPLDGTLADLSELDDAIRHTRGPSIPPLSRSLHEWKKGNSGPVAATVRRVVFTNAEPDGGDVLPEIDFPTPSNLQQTVTCSSQLNAAQRARLVKVLEAHAVWPTPARPLGLYEYGEVSLRVRVGQENWTHAEPPRRTSPAQKDVIDETIKEHDTLGISEPSQGPYASGVVLVQQRDKIRFCNDYRPLNKVTVDDYYAMPTIDAVYDQLGDCRFFTVVDANKGYYQFLLDAQSRDLTGFITFRGLRRYRRLPFGLKQAPSWFQRAMDRILGNARWVYALAYLDDVVIYSKTFNEHLEHLDAILAAIERAGLTISPSKCRFAFESVALLGYRVSSLGLMTDPEKMRAVAEFPEPTTPAEARRFFAMAAWYRRFIVGFAGRAQAINKSFVGETFVWGSEEKAAFSDVKRALTDTPILKSPNFKRPFILAVDASKQGLGGVLMQTDDAGFERPILFISRQTTDGEKKYAPTHLELAAIWWCVKKLQHYIDGSSVEVRTDHNALRWLWDLKPSDIHETRVQKFKMALTPLENKITISYNRGKDNVVADALSRAPLPARPEEEERLLSFVAKEYKRLDSVRLATEADAIIRSVTTIRMHPNELGSWADAYAADPRWRRIWKRALSRSQADSSMAEVDPPAARRLSGERSGSAVESELEAYKEPVDQPGMGEEAADSSEDEGDGKAKAEADPAIAEPVTNSIDQEDSPVVSLSQPGSTRTLRPRTVLAVHRSRDDDLYLVRDGLLFVQIKDGVRLCVPMPMLNTLVHEYHTSIRSGHPSVERTVAAMSDHIFAHDLAQRVSAHVRTCYECQVNKAHRHKAYGEMQPIVTPNTAFDTIAMDFVTGLPKTGRGHDSILVVADKYTRFAFFLPNRTTDTAEMVALLFLERVFPTTGLPNAIISDRDAKFTSSFWSTLMENLDIKLRMSTAYHPQTDGLVERLNGQLETMLRHYVAIDQHD</sequence>
<dbReference type="PANTHER" id="PTHR37984">
    <property type="entry name" value="PROTEIN CBG26694"/>
    <property type="match status" value="1"/>
</dbReference>
<dbReference type="Gene3D" id="3.10.20.370">
    <property type="match status" value="1"/>
</dbReference>
<dbReference type="CDD" id="cd01647">
    <property type="entry name" value="RT_LTR"/>
    <property type="match status" value="1"/>
</dbReference>
<dbReference type="InterPro" id="IPR041577">
    <property type="entry name" value="RT_RNaseH_2"/>
</dbReference>
<feature type="region of interest" description="Disordered" evidence="3">
    <location>
        <begin position="178"/>
        <end position="209"/>
    </location>
</feature>
<dbReference type="FunFam" id="3.30.70.270:FF:000020">
    <property type="entry name" value="Transposon Tf2-6 polyprotein-like Protein"/>
    <property type="match status" value="1"/>
</dbReference>
<reference evidence="6" key="2">
    <citation type="journal article" date="2019" name="IMA Fungus">
        <title>Genome sequencing and comparison of five Tilletia species to identify candidate genes for the detection of regulated species infecting wheat.</title>
        <authorList>
            <person name="Nguyen H.D.T."/>
            <person name="Sultana T."/>
            <person name="Kesanakurti P."/>
            <person name="Hambleton S."/>
        </authorList>
    </citation>
    <scope>NUCLEOTIDE SEQUENCE</scope>
    <source>
        <strain evidence="6">DAOMC 236426</strain>
    </source>
</reference>
<dbReference type="Pfam" id="PF17921">
    <property type="entry name" value="Integrase_H2C2"/>
    <property type="match status" value="1"/>
</dbReference>
<proteinExistence type="predicted"/>
<keyword evidence="7" id="KW-1185">Reference proteome</keyword>
<feature type="compositionally biased region" description="Basic and acidic residues" evidence="3">
    <location>
        <begin position="108"/>
        <end position="150"/>
    </location>
</feature>
<organism evidence="6 7">
    <name type="scientific">Tilletia controversa</name>
    <name type="common">dwarf bunt fungus</name>
    <dbReference type="NCBI Taxonomy" id="13291"/>
    <lineage>
        <taxon>Eukaryota</taxon>
        <taxon>Fungi</taxon>
        <taxon>Dikarya</taxon>
        <taxon>Basidiomycota</taxon>
        <taxon>Ustilaginomycotina</taxon>
        <taxon>Exobasidiomycetes</taxon>
        <taxon>Tilletiales</taxon>
        <taxon>Tilletiaceae</taxon>
        <taxon>Tilletia</taxon>
    </lineage>
</organism>
<evidence type="ECO:0000256" key="2">
    <source>
        <dbReference type="ARBA" id="ARBA00023268"/>
    </source>
</evidence>
<protein>
    <recommendedName>
        <fullName evidence="8">Reverse transcriptase</fullName>
    </recommendedName>
</protein>
<dbReference type="Pfam" id="PF00078">
    <property type="entry name" value="RVT_1"/>
    <property type="match status" value="1"/>
</dbReference>
<dbReference type="Gene3D" id="3.10.10.10">
    <property type="entry name" value="HIV Type 1 Reverse Transcriptase, subunit A, domain 1"/>
    <property type="match status" value="1"/>
</dbReference>
<dbReference type="InterPro" id="IPR012337">
    <property type="entry name" value="RNaseH-like_sf"/>
</dbReference>
<dbReference type="PROSITE" id="PS50994">
    <property type="entry name" value="INTEGRASE"/>
    <property type="match status" value="1"/>
</dbReference>
<gene>
    <name evidence="6" type="ORF">A4X06_0g860</name>
</gene>
<dbReference type="InterPro" id="IPR043128">
    <property type="entry name" value="Rev_trsase/Diguanyl_cyclase"/>
</dbReference>
<evidence type="ECO:0000256" key="1">
    <source>
        <dbReference type="ARBA" id="ARBA00022884"/>
    </source>
</evidence>
<dbReference type="Gene3D" id="3.30.420.10">
    <property type="entry name" value="Ribonuclease H-like superfamily/Ribonuclease H"/>
    <property type="match status" value="1"/>
</dbReference>
<dbReference type="InterPro" id="IPR000477">
    <property type="entry name" value="RT_dom"/>
</dbReference>
<feature type="compositionally biased region" description="Polar residues" evidence="3">
    <location>
        <begin position="151"/>
        <end position="160"/>
    </location>
</feature>
<dbReference type="Pfam" id="PF17919">
    <property type="entry name" value="RT_RNaseH_2"/>
    <property type="match status" value="1"/>
</dbReference>
<evidence type="ECO:0008006" key="8">
    <source>
        <dbReference type="Google" id="ProtNLM"/>
    </source>
</evidence>
<feature type="region of interest" description="Disordered" evidence="3">
    <location>
        <begin position="1472"/>
        <end position="1561"/>
    </location>
</feature>
<dbReference type="Proteomes" id="UP000077684">
    <property type="component" value="Unassembled WGS sequence"/>
</dbReference>
<evidence type="ECO:0000259" key="5">
    <source>
        <dbReference type="PROSITE" id="PS50994"/>
    </source>
</evidence>
<dbReference type="PANTHER" id="PTHR37984:SF5">
    <property type="entry name" value="PROTEIN NYNRIN-LIKE"/>
    <property type="match status" value="1"/>
</dbReference>
<feature type="region of interest" description="Disordered" evidence="3">
    <location>
        <begin position="472"/>
        <end position="506"/>
    </location>
</feature>
<dbReference type="GO" id="GO:0015074">
    <property type="term" value="P:DNA integration"/>
    <property type="evidence" value="ECO:0007669"/>
    <property type="project" value="InterPro"/>
</dbReference>
<dbReference type="EMBL" id="LWDE02000049">
    <property type="protein sequence ID" value="KAE8254524.1"/>
    <property type="molecule type" value="Genomic_DNA"/>
</dbReference>
<dbReference type="InterPro" id="IPR043502">
    <property type="entry name" value="DNA/RNA_pol_sf"/>
</dbReference>
<dbReference type="FunFam" id="3.10.20.370:FF:000001">
    <property type="entry name" value="Retrovirus-related Pol polyprotein from transposon 17.6-like protein"/>
    <property type="match status" value="1"/>
</dbReference>
<feature type="domain" description="Reverse transcriptase" evidence="4">
    <location>
        <begin position="1004"/>
        <end position="1182"/>
    </location>
</feature>
<feature type="region of interest" description="Disordered" evidence="3">
    <location>
        <begin position="1"/>
        <end position="160"/>
    </location>
</feature>
<dbReference type="GO" id="GO:0003824">
    <property type="term" value="F:catalytic activity"/>
    <property type="evidence" value="ECO:0007669"/>
    <property type="project" value="UniProtKB-KW"/>
</dbReference>
<keyword evidence="2" id="KW-0511">Multifunctional enzyme</keyword>
<dbReference type="GO" id="GO:0003723">
    <property type="term" value="F:RNA binding"/>
    <property type="evidence" value="ECO:0007669"/>
    <property type="project" value="UniProtKB-KW"/>
</dbReference>
<feature type="domain" description="Integrase catalytic" evidence="5">
    <location>
        <begin position="1670"/>
        <end position="1801"/>
    </location>
</feature>
<dbReference type="SUPFAM" id="SSF53098">
    <property type="entry name" value="Ribonuclease H-like"/>
    <property type="match status" value="1"/>
</dbReference>
<accession>A0A8X7T054</accession>
<comment type="caution">
    <text evidence="6">The sequence shown here is derived from an EMBL/GenBank/DDBJ whole genome shotgun (WGS) entry which is preliminary data.</text>
</comment>
<feature type="compositionally biased region" description="Pro residues" evidence="3">
    <location>
        <begin position="180"/>
        <end position="189"/>
    </location>
</feature>
<dbReference type="InterPro" id="IPR001584">
    <property type="entry name" value="Integrase_cat-core"/>
</dbReference>
<dbReference type="SUPFAM" id="SSF56672">
    <property type="entry name" value="DNA/RNA polymerases"/>
    <property type="match status" value="1"/>
</dbReference>
<evidence type="ECO:0000313" key="6">
    <source>
        <dbReference type="EMBL" id="KAE8254524.1"/>
    </source>
</evidence>
<dbReference type="CDD" id="cd09274">
    <property type="entry name" value="RNase_HI_RT_Ty3"/>
    <property type="match status" value="1"/>
</dbReference>
<evidence type="ECO:0000256" key="3">
    <source>
        <dbReference type="SAM" id="MobiDB-lite"/>
    </source>
</evidence>
<feature type="compositionally biased region" description="Polar residues" evidence="3">
    <location>
        <begin position="1"/>
        <end position="11"/>
    </location>
</feature>
<dbReference type="InterPro" id="IPR036397">
    <property type="entry name" value="RNaseH_sf"/>
</dbReference>
<name>A0A8X7T054_9BASI</name>
<dbReference type="GO" id="GO:0005634">
    <property type="term" value="C:nucleus"/>
    <property type="evidence" value="ECO:0007669"/>
    <property type="project" value="UniProtKB-ARBA"/>
</dbReference>
<feature type="compositionally biased region" description="Acidic residues" evidence="3">
    <location>
        <begin position="1517"/>
        <end position="1526"/>
    </location>
</feature>
<feature type="compositionally biased region" description="Low complexity" evidence="3">
    <location>
        <begin position="30"/>
        <end position="45"/>
    </location>
</feature>
<keyword evidence="1" id="KW-0694">RNA-binding</keyword>